<reference evidence="1" key="1">
    <citation type="journal article" date="2015" name="Nature">
        <title>Complex archaea that bridge the gap between prokaryotes and eukaryotes.</title>
        <authorList>
            <person name="Spang A."/>
            <person name="Saw J.H."/>
            <person name="Jorgensen S.L."/>
            <person name="Zaremba-Niedzwiedzka K."/>
            <person name="Martijn J."/>
            <person name="Lind A.E."/>
            <person name="van Eijk R."/>
            <person name="Schleper C."/>
            <person name="Guy L."/>
            <person name="Ettema T.J."/>
        </authorList>
    </citation>
    <scope>NUCLEOTIDE SEQUENCE</scope>
</reference>
<evidence type="ECO:0000313" key="1">
    <source>
        <dbReference type="EMBL" id="KKM17708.1"/>
    </source>
</evidence>
<dbReference type="EMBL" id="LAZR01014389">
    <property type="protein sequence ID" value="KKM17708.1"/>
    <property type="molecule type" value="Genomic_DNA"/>
</dbReference>
<sequence length="537" mass="56371">MADYQVAVMNETEIPLADITVEAVSLNSWPTVSATGDTNRAGVVQFTALSGPHWFRPRVTRVSTTVGERVYTGAVKVQVISLGESMNVDYVMDTAGMGTHTTLASAMVDAIATNADKTIWLCKSVTESDIDIGGMDSGANITFASHSPHTVVITANANEDIFKQESNGGNGTGGLHFINLGFKIPTADRAIYNNNAGSEIKHLEFNQCNFDLSNLGYLARQDSNDSLGALTIEVRDCTGLLKGFYDVAGASATYAPDQLYVYGSTLTMTAFWDGGSENAGTNRTILNSSTLFVTNGITFSNGTTAQTFNNLYITFAAASALFTTAGASTQLEDLSFQSITIQFSNSSGTFCNLGAGSSNNNSGLFMDGIYGYMASGVGAGGTFITVDTDWTNLHVADIFGKDFTTQYSGPLSSGGFMGDTGVFLLLAGRAGGQLARGGTLASQRLQLRSTASGVAVGRIEFEDATFHVAFGSHYQLEVTNNAPGGYWRLGEGSGNLLDSSGNENTGSENGTITYGVTGSIADDSDTAITLDGSTEYV</sequence>
<dbReference type="AlphaFoldDB" id="A0A0F9K6J3"/>
<name>A0A0F9K6J3_9ZZZZ</name>
<accession>A0A0F9K6J3</accession>
<protein>
    <submittedName>
        <fullName evidence="1">Uncharacterized protein</fullName>
    </submittedName>
</protein>
<proteinExistence type="predicted"/>
<comment type="caution">
    <text evidence="1">The sequence shown here is derived from an EMBL/GenBank/DDBJ whole genome shotgun (WGS) entry which is preliminary data.</text>
</comment>
<gene>
    <name evidence="1" type="ORF">LCGC14_1673050</name>
</gene>
<organism evidence="1">
    <name type="scientific">marine sediment metagenome</name>
    <dbReference type="NCBI Taxonomy" id="412755"/>
    <lineage>
        <taxon>unclassified sequences</taxon>
        <taxon>metagenomes</taxon>
        <taxon>ecological metagenomes</taxon>
    </lineage>
</organism>